<dbReference type="PROSITE" id="PS51186">
    <property type="entry name" value="GNAT"/>
    <property type="match status" value="1"/>
</dbReference>
<dbReference type="HOGENOM" id="CLU_013985_4_2_5"/>
<evidence type="ECO:0000313" key="2">
    <source>
        <dbReference type="EMBL" id="CCG07288.1"/>
    </source>
</evidence>
<keyword evidence="2" id="KW-0808">Transferase</keyword>
<evidence type="ECO:0000259" key="1">
    <source>
        <dbReference type="PROSITE" id="PS51186"/>
    </source>
</evidence>
<dbReference type="Gene3D" id="3.40.630.30">
    <property type="match status" value="1"/>
</dbReference>
<protein>
    <submittedName>
        <fullName evidence="2">GCN5-related N-acetyltransferase</fullName>
    </submittedName>
</protein>
<gene>
    <name evidence="2" type="ORF">RSPPHO_00662</name>
</gene>
<dbReference type="EMBL" id="HE663493">
    <property type="protein sequence ID" value="CCG07288.1"/>
    <property type="molecule type" value="Genomic_DNA"/>
</dbReference>
<dbReference type="STRING" id="1150469.RSPPHO_00662"/>
<dbReference type="PANTHER" id="PTHR43072:SF8">
    <property type="entry name" value="ACYLTRANSFERASE FABY-RELATED"/>
    <property type="match status" value="1"/>
</dbReference>
<accession>H6SQ18</accession>
<dbReference type="SUPFAM" id="SSF55729">
    <property type="entry name" value="Acyl-CoA N-acyltransferases (Nat)"/>
    <property type="match status" value="1"/>
</dbReference>
<dbReference type="GO" id="GO:0016747">
    <property type="term" value="F:acyltransferase activity, transferring groups other than amino-acyl groups"/>
    <property type="evidence" value="ECO:0007669"/>
    <property type="project" value="InterPro"/>
</dbReference>
<evidence type="ECO:0000313" key="3">
    <source>
        <dbReference type="Proteomes" id="UP000033220"/>
    </source>
</evidence>
<dbReference type="PANTHER" id="PTHR43072">
    <property type="entry name" value="N-ACETYLTRANSFERASE"/>
    <property type="match status" value="1"/>
</dbReference>
<keyword evidence="3" id="KW-1185">Reference proteome</keyword>
<dbReference type="Pfam" id="PF13420">
    <property type="entry name" value="Acetyltransf_4"/>
    <property type="match status" value="1"/>
</dbReference>
<organism evidence="2 3">
    <name type="scientific">Pararhodospirillum photometricum DSM 122</name>
    <dbReference type="NCBI Taxonomy" id="1150469"/>
    <lineage>
        <taxon>Bacteria</taxon>
        <taxon>Pseudomonadati</taxon>
        <taxon>Pseudomonadota</taxon>
        <taxon>Alphaproteobacteria</taxon>
        <taxon>Rhodospirillales</taxon>
        <taxon>Rhodospirillaceae</taxon>
        <taxon>Pararhodospirillum</taxon>
    </lineage>
</organism>
<name>H6SQ18_PARPM</name>
<proteinExistence type="predicted"/>
<dbReference type="Proteomes" id="UP000033220">
    <property type="component" value="Chromosome DSM 122"/>
</dbReference>
<sequence>MFLHPSPPLLCHRKRARMTVIRAASLADAAAFQAIYAPYVLESTATLENVPPTVEEMRGRLAPMLDQGYPVLAAERDGRVIGYAYAGPAHKRPAYRPTVENTIYLAQGETRGGVGAALMAELFAAAEAAGFRQMIAVIADAENRASLSFHARQGFEQVAHWRAVAWKFGRWLDVFHYQKTLGGGDRVAPVEDGPACPAGPPTFR</sequence>
<dbReference type="InterPro" id="IPR000182">
    <property type="entry name" value="GNAT_dom"/>
</dbReference>
<dbReference type="eggNOG" id="COG1247">
    <property type="taxonomic scope" value="Bacteria"/>
</dbReference>
<feature type="domain" description="N-acetyltransferase" evidence="1">
    <location>
        <begin position="19"/>
        <end position="173"/>
    </location>
</feature>
<dbReference type="KEGG" id="rpm:RSPPHO_00662"/>
<dbReference type="AlphaFoldDB" id="H6SQ18"/>
<dbReference type="InterPro" id="IPR016181">
    <property type="entry name" value="Acyl_CoA_acyltransferase"/>
</dbReference>
<reference evidence="2 3" key="1">
    <citation type="submission" date="2012-02" db="EMBL/GenBank/DDBJ databases">
        <title>Shotgun genome sequence of Phaeospirillum photometricum DSM 122.</title>
        <authorList>
            <person name="Duquesne K."/>
            <person name="Sturgis J."/>
        </authorList>
    </citation>
    <scope>NUCLEOTIDE SEQUENCE [LARGE SCALE GENOMIC DNA]</scope>
    <source>
        <strain evidence="3">DSM122</strain>
    </source>
</reference>